<dbReference type="PANTHER" id="PTHR24104">
    <property type="entry name" value="E3 UBIQUITIN-PROTEIN LIGASE NHLRC1-RELATED"/>
    <property type="match status" value="1"/>
</dbReference>
<dbReference type="PROSITE" id="PS51125">
    <property type="entry name" value="NHL"/>
    <property type="match status" value="2"/>
</dbReference>
<dbReference type="SUPFAM" id="SSF63825">
    <property type="entry name" value="YWTD domain"/>
    <property type="match status" value="1"/>
</dbReference>
<evidence type="ECO:0000256" key="1">
    <source>
        <dbReference type="ARBA" id="ARBA00022737"/>
    </source>
</evidence>
<dbReference type="GO" id="GO:0008270">
    <property type="term" value="F:zinc ion binding"/>
    <property type="evidence" value="ECO:0007669"/>
    <property type="project" value="UniProtKB-KW"/>
</dbReference>
<reference evidence="2" key="1">
    <citation type="submission" date="2018-05" db="EMBL/GenBank/DDBJ databases">
        <authorList>
            <person name="Lanie J.A."/>
            <person name="Ng W.-L."/>
            <person name="Kazmierczak K.M."/>
            <person name="Andrzejewski T.M."/>
            <person name="Davidsen T.M."/>
            <person name="Wayne K.J."/>
            <person name="Tettelin H."/>
            <person name="Glass J.I."/>
            <person name="Rusch D."/>
            <person name="Podicherti R."/>
            <person name="Tsui H.-C.T."/>
            <person name="Winkler M.E."/>
        </authorList>
    </citation>
    <scope>NUCLEOTIDE SEQUENCE</scope>
</reference>
<keyword evidence="1" id="KW-0677">Repeat</keyword>
<sequence>MKRLVLATLCVSLLLVGMVSGQSFALDGYRHISQWGTFGVIDPVQFNQAQQIAVDDDRNIYVADTGNSRIQKLTNNGEFLSSWGTHGIEDGKFQSPVGIVVYENNVYVVDDKRNDIQKFDSDGNFILKWGEFGTENSQFNKPKGIT</sequence>
<dbReference type="InterPro" id="IPR050952">
    <property type="entry name" value="TRIM-NHL_E3_ligases"/>
</dbReference>
<dbReference type="InterPro" id="IPR011042">
    <property type="entry name" value="6-blade_b-propeller_TolB-like"/>
</dbReference>
<evidence type="ECO:0008006" key="3">
    <source>
        <dbReference type="Google" id="ProtNLM"/>
    </source>
</evidence>
<feature type="non-terminal residue" evidence="2">
    <location>
        <position position="146"/>
    </location>
</feature>
<evidence type="ECO:0000313" key="2">
    <source>
        <dbReference type="EMBL" id="SVD59552.1"/>
    </source>
</evidence>
<proteinExistence type="predicted"/>
<dbReference type="Gene3D" id="2.120.10.30">
    <property type="entry name" value="TolB, C-terminal domain"/>
    <property type="match status" value="1"/>
</dbReference>
<accession>A0A382WL91</accession>
<dbReference type="AlphaFoldDB" id="A0A382WL91"/>
<dbReference type="PANTHER" id="PTHR24104:SF25">
    <property type="entry name" value="PROTEIN LIN-41"/>
    <property type="match status" value="1"/>
</dbReference>
<organism evidence="2">
    <name type="scientific">marine metagenome</name>
    <dbReference type="NCBI Taxonomy" id="408172"/>
    <lineage>
        <taxon>unclassified sequences</taxon>
        <taxon>metagenomes</taxon>
        <taxon>ecological metagenomes</taxon>
    </lineage>
</organism>
<protein>
    <recommendedName>
        <fullName evidence="3">6-bladed beta-propeller</fullName>
    </recommendedName>
</protein>
<dbReference type="InterPro" id="IPR001258">
    <property type="entry name" value="NHL_repeat"/>
</dbReference>
<name>A0A382WL91_9ZZZZ</name>
<dbReference type="Pfam" id="PF01436">
    <property type="entry name" value="NHL"/>
    <property type="match status" value="1"/>
</dbReference>
<dbReference type="EMBL" id="UINC01160738">
    <property type="protein sequence ID" value="SVD59552.1"/>
    <property type="molecule type" value="Genomic_DNA"/>
</dbReference>
<gene>
    <name evidence="2" type="ORF">METZ01_LOCUS412406</name>
</gene>